<evidence type="ECO:0000313" key="5">
    <source>
        <dbReference type="EMBL" id="TMQ73040.1"/>
    </source>
</evidence>
<dbReference type="AlphaFoldDB" id="A0A538UB17"/>
<feature type="domain" description="Bacterial sugar transferase" evidence="4">
    <location>
        <begin position="24"/>
        <end position="221"/>
    </location>
</feature>
<accession>A0A538UB17</accession>
<dbReference type="PANTHER" id="PTHR30576:SF0">
    <property type="entry name" value="UNDECAPRENYL-PHOSPHATE N-ACETYLGALACTOSAMINYL 1-PHOSPHATE TRANSFERASE-RELATED"/>
    <property type="match status" value="1"/>
</dbReference>
<sequence length="301" mass="33237">MTGSPVYATPSTHATEARFYPILKRLLDVVFALTALVVLLPVMILIAIAILLDNPGPVLYSQERVGLNRRRRARPGSGGQSRYGRRFMIFKFRSMVFDAERGTGAVWATHGDPRVTRLGSILRRTHLDELPQFFNVLRGDMSIVGPRPERPEIVGRLVTMVPGYEQRFDVLPGITGLAQVEYTYDHSLQTAMRKLEYDLFYIQRRNMLFDVKLMAATLRVMARANGGGARVPHFEGRANGHMKGHANGHANGLTNGYANGHANGIANGHATGVLAPAPVGIPANNGTEQRPMAERMQRSQV</sequence>
<keyword evidence="3" id="KW-0472">Membrane</keyword>
<feature type="compositionally biased region" description="Basic and acidic residues" evidence="2">
    <location>
        <begin position="291"/>
        <end position="301"/>
    </location>
</feature>
<gene>
    <name evidence="5" type="ORF">E6K80_01085</name>
</gene>
<evidence type="ECO:0000256" key="3">
    <source>
        <dbReference type="SAM" id="Phobius"/>
    </source>
</evidence>
<evidence type="ECO:0000256" key="2">
    <source>
        <dbReference type="SAM" id="MobiDB-lite"/>
    </source>
</evidence>
<dbReference type="GO" id="GO:0016780">
    <property type="term" value="F:phosphotransferase activity, for other substituted phosphate groups"/>
    <property type="evidence" value="ECO:0007669"/>
    <property type="project" value="TreeGrafter"/>
</dbReference>
<reference evidence="5 6" key="1">
    <citation type="journal article" date="2019" name="Nat. Microbiol.">
        <title>Mediterranean grassland soil C-N compound turnover is dependent on rainfall and depth, and is mediated by genomically divergent microorganisms.</title>
        <authorList>
            <person name="Diamond S."/>
            <person name="Andeer P.F."/>
            <person name="Li Z."/>
            <person name="Crits-Christoph A."/>
            <person name="Burstein D."/>
            <person name="Anantharaman K."/>
            <person name="Lane K.R."/>
            <person name="Thomas B.C."/>
            <person name="Pan C."/>
            <person name="Northen T.R."/>
            <person name="Banfield J.F."/>
        </authorList>
    </citation>
    <scope>NUCLEOTIDE SEQUENCE [LARGE SCALE GENOMIC DNA]</scope>
    <source>
        <strain evidence="5">WS_10</strain>
    </source>
</reference>
<comment type="similarity">
    <text evidence="1">Belongs to the bacterial sugar transferase family.</text>
</comment>
<dbReference type="EMBL" id="VBPA01000026">
    <property type="protein sequence ID" value="TMQ73040.1"/>
    <property type="molecule type" value="Genomic_DNA"/>
</dbReference>
<evidence type="ECO:0000313" key="6">
    <source>
        <dbReference type="Proteomes" id="UP000319836"/>
    </source>
</evidence>
<dbReference type="InterPro" id="IPR003362">
    <property type="entry name" value="Bact_transf"/>
</dbReference>
<keyword evidence="3" id="KW-0812">Transmembrane</keyword>
<dbReference type="PANTHER" id="PTHR30576">
    <property type="entry name" value="COLANIC BIOSYNTHESIS UDP-GLUCOSE LIPID CARRIER TRANSFERASE"/>
    <property type="match status" value="1"/>
</dbReference>
<organism evidence="5 6">
    <name type="scientific">Eiseniibacteriota bacterium</name>
    <dbReference type="NCBI Taxonomy" id="2212470"/>
    <lineage>
        <taxon>Bacteria</taxon>
        <taxon>Candidatus Eiseniibacteriota</taxon>
    </lineage>
</organism>
<feature type="transmembrane region" description="Helical" evidence="3">
    <location>
        <begin position="26"/>
        <end position="52"/>
    </location>
</feature>
<proteinExistence type="inferred from homology"/>
<protein>
    <recommendedName>
        <fullName evidence="4">Bacterial sugar transferase domain-containing protein</fullName>
    </recommendedName>
</protein>
<evidence type="ECO:0000259" key="4">
    <source>
        <dbReference type="Pfam" id="PF02397"/>
    </source>
</evidence>
<name>A0A538UB17_UNCEI</name>
<comment type="caution">
    <text evidence="5">The sequence shown here is derived from an EMBL/GenBank/DDBJ whole genome shotgun (WGS) entry which is preliminary data.</text>
</comment>
<dbReference type="Proteomes" id="UP000319836">
    <property type="component" value="Unassembled WGS sequence"/>
</dbReference>
<keyword evidence="3" id="KW-1133">Transmembrane helix</keyword>
<dbReference type="Pfam" id="PF02397">
    <property type="entry name" value="Bac_transf"/>
    <property type="match status" value="1"/>
</dbReference>
<evidence type="ECO:0000256" key="1">
    <source>
        <dbReference type="ARBA" id="ARBA00006464"/>
    </source>
</evidence>
<feature type="region of interest" description="Disordered" evidence="2">
    <location>
        <begin position="279"/>
        <end position="301"/>
    </location>
</feature>